<keyword evidence="2" id="KW-1185">Reference proteome</keyword>
<reference evidence="2" key="1">
    <citation type="submission" date="2015-09" db="EMBL/GenBank/DDBJ databases">
        <authorList>
            <consortium name="Pathogen Informatics"/>
        </authorList>
    </citation>
    <scope>NUCLEOTIDE SEQUENCE [LARGE SCALE GENOMIC DNA]</scope>
    <source>
        <strain evidence="2">Lake Konstanz</strain>
    </source>
</reference>
<name>A0A0S4JRX5_BODSA</name>
<sequence length="48" mass="5072">MNSHASIVTRVGAAVLKDIEGLNGDSLGFERSECCGPLPPKLPGLFHH</sequence>
<evidence type="ECO:0000313" key="1">
    <source>
        <dbReference type="EMBL" id="CUG94264.1"/>
    </source>
</evidence>
<proteinExistence type="predicted"/>
<dbReference type="Proteomes" id="UP000051952">
    <property type="component" value="Unassembled WGS sequence"/>
</dbReference>
<protein>
    <submittedName>
        <fullName evidence="1">Uncharacterized protein</fullName>
    </submittedName>
</protein>
<dbReference type="VEuPathDB" id="TriTrypDB:BSAL_47315"/>
<dbReference type="EMBL" id="CYKH01002227">
    <property type="protein sequence ID" value="CUG94264.1"/>
    <property type="molecule type" value="Genomic_DNA"/>
</dbReference>
<evidence type="ECO:0000313" key="2">
    <source>
        <dbReference type="Proteomes" id="UP000051952"/>
    </source>
</evidence>
<gene>
    <name evidence="1" type="ORF">BSAL_47315</name>
</gene>
<accession>A0A0S4JRX5</accession>
<organism evidence="1 2">
    <name type="scientific">Bodo saltans</name>
    <name type="common">Flagellated protozoan</name>
    <dbReference type="NCBI Taxonomy" id="75058"/>
    <lineage>
        <taxon>Eukaryota</taxon>
        <taxon>Discoba</taxon>
        <taxon>Euglenozoa</taxon>
        <taxon>Kinetoplastea</taxon>
        <taxon>Metakinetoplastina</taxon>
        <taxon>Eubodonida</taxon>
        <taxon>Bodonidae</taxon>
        <taxon>Bodo</taxon>
    </lineage>
</organism>
<dbReference type="AlphaFoldDB" id="A0A0S4JRX5"/>